<accession>A0ABN0U821</accession>
<dbReference type="InterPro" id="IPR050832">
    <property type="entry name" value="Bact_Acetyltransf"/>
</dbReference>
<keyword evidence="1" id="KW-0808">Transferase</keyword>
<organism evidence="4 5">
    <name type="scientific">Rhodanobacter caeni</name>
    <dbReference type="NCBI Taxonomy" id="657654"/>
    <lineage>
        <taxon>Bacteria</taxon>
        <taxon>Pseudomonadati</taxon>
        <taxon>Pseudomonadota</taxon>
        <taxon>Gammaproteobacteria</taxon>
        <taxon>Lysobacterales</taxon>
        <taxon>Rhodanobacteraceae</taxon>
        <taxon>Rhodanobacter</taxon>
    </lineage>
</organism>
<evidence type="ECO:0000256" key="1">
    <source>
        <dbReference type="ARBA" id="ARBA00022679"/>
    </source>
</evidence>
<protein>
    <recommendedName>
        <fullName evidence="3">N-acetyltransferase domain-containing protein</fullName>
    </recommendedName>
</protein>
<reference evidence="4 5" key="1">
    <citation type="journal article" date="2019" name="Int. J. Syst. Evol. Microbiol.">
        <title>The Global Catalogue of Microorganisms (GCM) 10K type strain sequencing project: providing services to taxonomists for standard genome sequencing and annotation.</title>
        <authorList>
            <consortium name="The Broad Institute Genomics Platform"/>
            <consortium name="The Broad Institute Genome Sequencing Center for Infectious Disease"/>
            <person name="Wu L."/>
            <person name="Ma J."/>
        </authorList>
    </citation>
    <scope>NUCLEOTIDE SEQUENCE [LARGE SCALE GENOMIC DNA]</scope>
    <source>
        <strain evidence="4 5">JCM 16242</strain>
    </source>
</reference>
<dbReference type="CDD" id="cd04301">
    <property type="entry name" value="NAT_SF"/>
    <property type="match status" value="1"/>
</dbReference>
<proteinExistence type="predicted"/>
<dbReference type="Proteomes" id="UP001500657">
    <property type="component" value="Unassembled WGS sequence"/>
</dbReference>
<dbReference type="Pfam" id="PF25559">
    <property type="entry name" value="DUF7931"/>
    <property type="match status" value="1"/>
</dbReference>
<dbReference type="PANTHER" id="PTHR43877:SF1">
    <property type="entry name" value="ACETYLTRANSFERASE"/>
    <property type="match status" value="1"/>
</dbReference>
<name>A0ABN0U821_9GAMM</name>
<dbReference type="PANTHER" id="PTHR43877">
    <property type="entry name" value="AMINOALKYLPHOSPHONATE N-ACETYLTRANSFERASE-RELATED-RELATED"/>
    <property type="match status" value="1"/>
</dbReference>
<dbReference type="RefSeq" id="WP_343879689.1">
    <property type="nucleotide sequence ID" value="NZ_BAAAFO010000001.1"/>
</dbReference>
<dbReference type="EMBL" id="BAAAFO010000001">
    <property type="protein sequence ID" value="GAA0241803.1"/>
    <property type="molecule type" value="Genomic_DNA"/>
</dbReference>
<evidence type="ECO:0000313" key="5">
    <source>
        <dbReference type="Proteomes" id="UP001500657"/>
    </source>
</evidence>
<sequence>MKLQHFHVEAADWSRKAQREALLALRHEVFVQEQGVPEELERDDLDAHCHHVLARDDRGQPIGCGRLTPQHKIGRMAVRQSWRGHGVGAAMLRELVEKARALGWPEVSLGAQLPAIGFYERQGFCAYGEVFDDAGIAHRAMRLSLSPAERVETPPRERETLPATTRADLASARLQLLRDARHRVELYAPLLPVDSYASDDELEQWRRLATSGRNAHIRIVLHDPAAALRDDHRLIALAQRLPSALHIRTPLEEADLGYGSSYLLNDVGGYLLLPDATRLPGRAARHDRATQAPLRQHFDHAWDRSTPASVLQRLDM</sequence>
<evidence type="ECO:0000313" key="4">
    <source>
        <dbReference type="EMBL" id="GAA0241803.1"/>
    </source>
</evidence>
<evidence type="ECO:0000259" key="3">
    <source>
        <dbReference type="PROSITE" id="PS51186"/>
    </source>
</evidence>
<feature type="domain" description="N-acetyltransferase" evidence="3">
    <location>
        <begin position="6"/>
        <end position="146"/>
    </location>
</feature>
<dbReference type="Gene3D" id="3.40.630.30">
    <property type="match status" value="1"/>
</dbReference>
<dbReference type="PROSITE" id="PS51186">
    <property type="entry name" value="GNAT"/>
    <property type="match status" value="1"/>
</dbReference>
<keyword evidence="5" id="KW-1185">Reference proteome</keyword>
<comment type="caution">
    <text evidence="4">The sequence shown here is derived from an EMBL/GenBank/DDBJ whole genome shotgun (WGS) entry which is preliminary data.</text>
</comment>
<dbReference type="Pfam" id="PF13673">
    <property type="entry name" value="Acetyltransf_10"/>
    <property type="match status" value="1"/>
</dbReference>
<dbReference type="InterPro" id="IPR000182">
    <property type="entry name" value="GNAT_dom"/>
</dbReference>
<evidence type="ECO:0000256" key="2">
    <source>
        <dbReference type="ARBA" id="ARBA00023315"/>
    </source>
</evidence>
<dbReference type="InterPro" id="IPR057691">
    <property type="entry name" value="DUF7931"/>
</dbReference>
<dbReference type="SUPFAM" id="SSF55729">
    <property type="entry name" value="Acyl-CoA N-acyltransferases (Nat)"/>
    <property type="match status" value="1"/>
</dbReference>
<dbReference type="InterPro" id="IPR016181">
    <property type="entry name" value="Acyl_CoA_acyltransferase"/>
</dbReference>
<gene>
    <name evidence="4" type="ORF">GCM10009126_04310</name>
</gene>
<keyword evidence="2" id="KW-0012">Acyltransferase</keyword>